<dbReference type="GO" id="GO:0009055">
    <property type="term" value="F:electron transfer activity"/>
    <property type="evidence" value="ECO:0007669"/>
    <property type="project" value="InterPro"/>
</dbReference>
<dbReference type="InterPro" id="IPR036909">
    <property type="entry name" value="Cyt_c-like_dom_sf"/>
</dbReference>
<gene>
    <name evidence="1" type="ORF">GALL_519960</name>
</gene>
<evidence type="ECO:0008006" key="2">
    <source>
        <dbReference type="Google" id="ProtNLM"/>
    </source>
</evidence>
<dbReference type="AlphaFoldDB" id="A0A1J5P6N8"/>
<protein>
    <recommendedName>
        <fullName evidence="2">Cytochrome c domain-containing protein</fullName>
    </recommendedName>
</protein>
<dbReference type="SUPFAM" id="SSF46626">
    <property type="entry name" value="Cytochrome c"/>
    <property type="match status" value="1"/>
</dbReference>
<accession>A0A1J5P6N8</accession>
<dbReference type="GO" id="GO:0020037">
    <property type="term" value="F:heme binding"/>
    <property type="evidence" value="ECO:0007669"/>
    <property type="project" value="InterPro"/>
</dbReference>
<name>A0A1J5P6N8_9ZZZZ</name>
<evidence type="ECO:0000313" key="1">
    <source>
        <dbReference type="EMBL" id="OIQ66432.1"/>
    </source>
</evidence>
<sequence>MKLKSELFFDTLILVGVAFAIMTTPQAALSASAPATFAEVQSVVTQRCTVCHGAQMQHKNVRLDSPEEIAKHAQRIYQQAVVLKTMPKNNATQITDAERALIGRWFTAGASRR</sequence>
<proteinExistence type="predicted"/>
<reference evidence="1" key="1">
    <citation type="submission" date="2016-10" db="EMBL/GenBank/DDBJ databases">
        <title>Sequence of Gallionella enrichment culture.</title>
        <authorList>
            <person name="Poehlein A."/>
            <person name="Muehling M."/>
            <person name="Daniel R."/>
        </authorList>
    </citation>
    <scope>NUCLEOTIDE SEQUENCE</scope>
</reference>
<dbReference type="EMBL" id="MLJW01006606">
    <property type="protein sequence ID" value="OIQ66432.1"/>
    <property type="molecule type" value="Genomic_DNA"/>
</dbReference>
<comment type="caution">
    <text evidence="1">The sequence shown here is derived from an EMBL/GenBank/DDBJ whole genome shotgun (WGS) entry which is preliminary data.</text>
</comment>
<organism evidence="1">
    <name type="scientific">mine drainage metagenome</name>
    <dbReference type="NCBI Taxonomy" id="410659"/>
    <lineage>
        <taxon>unclassified sequences</taxon>
        <taxon>metagenomes</taxon>
        <taxon>ecological metagenomes</taxon>
    </lineage>
</organism>